<feature type="compositionally biased region" description="Basic and acidic residues" evidence="2">
    <location>
        <begin position="644"/>
        <end position="656"/>
    </location>
</feature>
<keyword evidence="5" id="KW-1185">Reference proteome</keyword>
<feature type="region of interest" description="Disordered" evidence="2">
    <location>
        <begin position="580"/>
        <end position="656"/>
    </location>
</feature>
<evidence type="ECO:0000256" key="1">
    <source>
        <dbReference type="ARBA" id="ARBA00023125"/>
    </source>
</evidence>
<name>A0ABQ3XP64_9ACTN</name>
<evidence type="ECO:0000256" key="2">
    <source>
        <dbReference type="SAM" id="MobiDB-lite"/>
    </source>
</evidence>
<feature type="compositionally biased region" description="Basic residues" evidence="2">
    <location>
        <begin position="631"/>
        <end position="643"/>
    </location>
</feature>
<sequence length="656" mass="72262">MEAQAPARRTRGKSKQQNWRRAKDAPTAVIRLELDASDPSTRHRAENLFGAIWQLRRTLQVQARSRVDAYWTAGRLRATEGGPKRAREMFGLSRAALEQAAARHVDRSGWLGRHLSKALVMHLADEVWATVERHLFSNSAGTRNGRPRVGTWWTSTRIPGRARSHTKLNTWETFRLVGSLDAHWTIYPQQQPGKLTVPQRPPGRRGWWDHEGPLTVVFPGAGSRPDLVFPVRLPQGPGRQGRLVHFLGSPDRWHKIDLVRVEDPKAPGGWRYYAHLMILDRGWTSPAVTAIRSAAPQDRVGGVDGNVSNLAVVSMPASHTDVGDLATSMISVTAQQRASAEQERLIARRRQRALDRSRRNSNPEQYELSARQTKRAARRAGAGLSARQVPTPLGPRVANAGGIPRQAYAKDTLSAAYRRTRAEHATASRSSTQAKRARARDIARRIVATHGPRLVVEHTDIRTWAKLWGRGIALFSPGMFIAGLKLECAMADGRLLRAGTSQTALSQQCPCGLRKRKPLTQRTHRCATCGLIGDRDLVAAAMGACVQLTDPDQPSSAYIHEDLRAALAARIATRGQQKALARSTVSTDPAVHAAGPAGTAAARQREASAEQNPRAVTTGRTATPDETSRPTARRPSGKARTRKLHAEHSEQIRLDF</sequence>
<feature type="compositionally biased region" description="Low complexity" evidence="2">
    <location>
        <begin position="379"/>
        <end position="388"/>
    </location>
</feature>
<accession>A0ABQ3XP64</accession>
<dbReference type="Pfam" id="PF07282">
    <property type="entry name" value="Cas12f1-like_TNB"/>
    <property type="match status" value="1"/>
</dbReference>
<feature type="compositionally biased region" description="Polar residues" evidence="2">
    <location>
        <begin position="614"/>
        <end position="625"/>
    </location>
</feature>
<feature type="compositionally biased region" description="Basic residues" evidence="2">
    <location>
        <begin position="8"/>
        <end position="20"/>
    </location>
</feature>
<keyword evidence="1" id="KW-0238">DNA-binding</keyword>
<gene>
    <name evidence="4" type="ORF">Aco03nite_087010</name>
</gene>
<feature type="domain" description="Cas12f1-like TNB" evidence="3">
    <location>
        <begin position="479"/>
        <end position="540"/>
    </location>
</feature>
<dbReference type="RefSeq" id="WP_203807184.1">
    <property type="nucleotide sequence ID" value="NZ_BAAAQE010000009.1"/>
</dbReference>
<reference evidence="4 5" key="1">
    <citation type="submission" date="2021-01" db="EMBL/GenBank/DDBJ databases">
        <title>Whole genome shotgun sequence of Actinoplanes couchii NBRC 106145.</title>
        <authorList>
            <person name="Komaki H."/>
            <person name="Tamura T."/>
        </authorList>
    </citation>
    <scope>NUCLEOTIDE SEQUENCE [LARGE SCALE GENOMIC DNA]</scope>
    <source>
        <strain evidence="4 5">NBRC 106145</strain>
    </source>
</reference>
<protein>
    <recommendedName>
        <fullName evidence="3">Cas12f1-like TNB domain-containing protein</fullName>
    </recommendedName>
</protein>
<feature type="compositionally biased region" description="Low complexity" evidence="2">
    <location>
        <begin position="589"/>
        <end position="602"/>
    </location>
</feature>
<feature type="region of interest" description="Disordered" evidence="2">
    <location>
        <begin position="351"/>
        <end position="401"/>
    </location>
</feature>
<comment type="caution">
    <text evidence="4">The sequence shown here is derived from an EMBL/GenBank/DDBJ whole genome shotgun (WGS) entry which is preliminary data.</text>
</comment>
<dbReference type="InterPro" id="IPR010095">
    <property type="entry name" value="Cas12f1-like_TNB"/>
</dbReference>
<dbReference type="EMBL" id="BOMG01000106">
    <property type="protein sequence ID" value="GID60297.1"/>
    <property type="molecule type" value="Genomic_DNA"/>
</dbReference>
<evidence type="ECO:0000259" key="3">
    <source>
        <dbReference type="Pfam" id="PF07282"/>
    </source>
</evidence>
<feature type="region of interest" description="Disordered" evidence="2">
    <location>
        <begin position="1"/>
        <end position="23"/>
    </location>
</feature>
<organism evidence="4 5">
    <name type="scientific">Actinoplanes couchii</name>
    <dbReference type="NCBI Taxonomy" id="403638"/>
    <lineage>
        <taxon>Bacteria</taxon>
        <taxon>Bacillati</taxon>
        <taxon>Actinomycetota</taxon>
        <taxon>Actinomycetes</taxon>
        <taxon>Micromonosporales</taxon>
        <taxon>Micromonosporaceae</taxon>
        <taxon>Actinoplanes</taxon>
    </lineage>
</organism>
<evidence type="ECO:0000313" key="5">
    <source>
        <dbReference type="Proteomes" id="UP000612282"/>
    </source>
</evidence>
<dbReference type="Proteomes" id="UP000612282">
    <property type="component" value="Unassembled WGS sequence"/>
</dbReference>
<evidence type="ECO:0000313" key="4">
    <source>
        <dbReference type="EMBL" id="GID60297.1"/>
    </source>
</evidence>
<proteinExistence type="predicted"/>